<evidence type="ECO:0000256" key="1">
    <source>
        <dbReference type="ARBA" id="ARBA00004127"/>
    </source>
</evidence>
<feature type="transmembrane region" description="Helical" evidence="2">
    <location>
        <begin position="6"/>
        <end position="25"/>
    </location>
</feature>
<evidence type="ECO:0000256" key="2">
    <source>
        <dbReference type="SAM" id="Phobius"/>
    </source>
</evidence>
<dbReference type="EMBL" id="SEHH01000109">
    <property type="protein sequence ID" value="TBX38667.1"/>
    <property type="molecule type" value="Genomic_DNA"/>
</dbReference>
<gene>
    <name evidence="3" type="ORF">EUZ87_13265</name>
</gene>
<dbReference type="Pfam" id="PF04657">
    <property type="entry name" value="DMT_YdcZ"/>
    <property type="match status" value="2"/>
</dbReference>
<feature type="transmembrane region" description="Helical" evidence="2">
    <location>
        <begin position="37"/>
        <end position="58"/>
    </location>
</feature>
<evidence type="ECO:0000313" key="3">
    <source>
        <dbReference type="EMBL" id="TBX38667.1"/>
    </source>
</evidence>
<feature type="transmembrane region" description="Helical" evidence="2">
    <location>
        <begin position="126"/>
        <end position="147"/>
    </location>
</feature>
<dbReference type="SUPFAM" id="SSF103481">
    <property type="entry name" value="Multidrug resistance efflux transporter EmrE"/>
    <property type="match status" value="1"/>
</dbReference>
<dbReference type="Proteomes" id="UP000292648">
    <property type="component" value="Unassembled WGS sequence"/>
</dbReference>
<comment type="caution">
    <text evidence="3">The sequence shown here is derived from an EMBL/GenBank/DDBJ whole genome shotgun (WGS) entry which is preliminary data.</text>
</comment>
<feature type="transmembrane region" description="Helical" evidence="2">
    <location>
        <begin position="194"/>
        <end position="215"/>
    </location>
</feature>
<feature type="transmembrane region" description="Helical" evidence="2">
    <location>
        <begin position="163"/>
        <end position="182"/>
    </location>
</feature>
<feature type="transmembrane region" description="Helical" evidence="2">
    <location>
        <begin position="292"/>
        <end position="311"/>
    </location>
</feature>
<accession>A0A4Q9Y0S2</accession>
<keyword evidence="2" id="KW-0812">Transmembrane</keyword>
<name>A0A4Q9Y0S2_9LACO</name>
<proteinExistence type="predicted"/>
<protein>
    <submittedName>
        <fullName evidence="3">DMT family transporter</fullName>
    </submittedName>
</protein>
<dbReference type="PANTHER" id="PTHR34821">
    <property type="entry name" value="INNER MEMBRANE PROTEIN YDCZ"/>
    <property type="match status" value="1"/>
</dbReference>
<feature type="transmembrane region" description="Helical" evidence="2">
    <location>
        <begin position="99"/>
        <end position="120"/>
    </location>
</feature>
<dbReference type="InterPro" id="IPR006750">
    <property type="entry name" value="YdcZ"/>
</dbReference>
<comment type="subcellular location">
    <subcellularLocation>
        <location evidence="1">Endomembrane system</location>
        <topology evidence="1">Multi-pass membrane protein</topology>
    </subcellularLocation>
</comment>
<evidence type="ECO:0000313" key="4">
    <source>
        <dbReference type="Proteomes" id="UP000292648"/>
    </source>
</evidence>
<dbReference type="GO" id="GO:0005886">
    <property type="term" value="C:plasma membrane"/>
    <property type="evidence" value="ECO:0007669"/>
    <property type="project" value="TreeGrafter"/>
</dbReference>
<reference evidence="3 4" key="1">
    <citation type="submission" date="2019-01" db="EMBL/GenBank/DDBJ databases">
        <title>Draft genome sequence of Lactobacillus paraplantarum OSY-TC318, a Producer of the novel lantibiotic Paraplantaracin TC318.</title>
        <authorList>
            <person name="Hussein W.E."/>
            <person name="Huang E."/>
            <person name="Yousef A.E."/>
        </authorList>
    </citation>
    <scope>NUCLEOTIDE SEQUENCE [LARGE SCALE GENOMIC DNA]</scope>
    <source>
        <strain evidence="3 4">OSY-TC318</strain>
    </source>
</reference>
<dbReference type="AlphaFoldDB" id="A0A4Q9Y0S2"/>
<feature type="transmembrane region" description="Helical" evidence="2">
    <location>
        <begin position="235"/>
        <end position="254"/>
    </location>
</feature>
<feature type="transmembrane region" description="Helical" evidence="2">
    <location>
        <begin position="70"/>
        <end position="90"/>
    </location>
</feature>
<sequence>MFLFSLIPVVMGAGVAMQTAVNSRLSSYTKTPFMASAISFTVGSVFLALILLLTGTGFGISAATFVNSPWWLWTVGITGAFSLTVNILLFSRLGSIQTAVLPIVGQIIMGVIIDQFGLFYSPVSKISLFKLIGLILVLIGMFLTVVLSARKNGQQNNEVKGKFLWQLLGIFAGMIFGIQTAINGRLGVVLHSPVKAALFAFLVGAIILIAVTFILRIPVTERLQRVSQGLKEHWWIILGGVLGGTYIFLSSWLVPQIGTGEVVVISLFGQLLFSAVIDQLGLFNANRNTINWIKILGLLIMFVGVICIRAIA</sequence>
<feature type="transmembrane region" description="Helical" evidence="2">
    <location>
        <begin position="260"/>
        <end position="280"/>
    </location>
</feature>
<dbReference type="InterPro" id="IPR037185">
    <property type="entry name" value="EmrE-like"/>
</dbReference>
<keyword evidence="2" id="KW-0472">Membrane</keyword>
<organism evidence="3 4">
    <name type="scientific">Lactiplantibacillus paraplantarum</name>
    <dbReference type="NCBI Taxonomy" id="60520"/>
    <lineage>
        <taxon>Bacteria</taxon>
        <taxon>Bacillati</taxon>
        <taxon>Bacillota</taxon>
        <taxon>Bacilli</taxon>
        <taxon>Lactobacillales</taxon>
        <taxon>Lactobacillaceae</taxon>
        <taxon>Lactiplantibacillus</taxon>
    </lineage>
</organism>
<keyword evidence="2" id="KW-1133">Transmembrane helix</keyword>
<dbReference type="PANTHER" id="PTHR34821:SF2">
    <property type="entry name" value="INNER MEMBRANE PROTEIN YDCZ"/>
    <property type="match status" value="1"/>
</dbReference>